<gene>
    <name evidence="4" type="ORF">ACFQ4G_16555</name>
</gene>
<keyword evidence="2" id="KW-0186">Copper</keyword>
<evidence type="ECO:0000256" key="2">
    <source>
        <dbReference type="ARBA" id="ARBA00023008"/>
    </source>
</evidence>
<sequence length="215" mass="23010">MSFRPLDPLRTLRALAGAALILASWPVRAGEPVPSAPRSALESLIWPTPGSLRRDQAGQPLTPGRFGDRVVVVSFLTTECGIACVIRLRDLAALERSLPGPLRARVAVLAVTLDPARDNPVALRAFGDSLGLDPARFTLVDSDPDTSARQRAALRYPADRSEPPDTVLVFDRTGQLAMSYGANPVDRPRLARDLADLDRFAQGVGHPPTIAAPAL</sequence>
<dbReference type="Proteomes" id="UP001597176">
    <property type="component" value="Unassembled WGS sequence"/>
</dbReference>
<dbReference type="InterPro" id="IPR013766">
    <property type="entry name" value="Thioredoxin_domain"/>
</dbReference>
<organism evidence="4 5">
    <name type="scientific">Methylobacterium marchantiae</name>
    <dbReference type="NCBI Taxonomy" id="600331"/>
    <lineage>
        <taxon>Bacteria</taxon>
        <taxon>Pseudomonadati</taxon>
        <taxon>Pseudomonadota</taxon>
        <taxon>Alphaproteobacteria</taxon>
        <taxon>Hyphomicrobiales</taxon>
        <taxon>Methylobacteriaceae</taxon>
        <taxon>Methylobacterium</taxon>
    </lineage>
</organism>
<name>A0ABW3X252_9HYPH</name>
<reference evidence="5" key="1">
    <citation type="journal article" date="2019" name="Int. J. Syst. Evol. Microbiol.">
        <title>The Global Catalogue of Microorganisms (GCM) 10K type strain sequencing project: providing services to taxonomists for standard genome sequencing and annotation.</title>
        <authorList>
            <consortium name="The Broad Institute Genomics Platform"/>
            <consortium name="The Broad Institute Genome Sequencing Center for Infectious Disease"/>
            <person name="Wu L."/>
            <person name="Ma J."/>
        </authorList>
    </citation>
    <scope>NUCLEOTIDE SEQUENCE [LARGE SCALE GENOMIC DNA]</scope>
    <source>
        <strain evidence="5">CCUG 56108</strain>
    </source>
</reference>
<dbReference type="Pfam" id="PF02630">
    <property type="entry name" value="SCO1-SenC"/>
    <property type="match status" value="1"/>
</dbReference>
<dbReference type="EMBL" id="JBHTND010000024">
    <property type="protein sequence ID" value="MFD1303185.1"/>
    <property type="molecule type" value="Genomic_DNA"/>
</dbReference>
<protein>
    <submittedName>
        <fullName evidence="4">SCO family protein</fullName>
    </submittedName>
</protein>
<dbReference type="Gene3D" id="3.40.30.10">
    <property type="entry name" value="Glutaredoxin"/>
    <property type="match status" value="1"/>
</dbReference>
<evidence type="ECO:0000259" key="3">
    <source>
        <dbReference type="PROSITE" id="PS51352"/>
    </source>
</evidence>
<evidence type="ECO:0000313" key="5">
    <source>
        <dbReference type="Proteomes" id="UP001597176"/>
    </source>
</evidence>
<evidence type="ECO:0000313" key="4">
    <source>
        <dbReference type="EMBL" id="MFD1303185.1"/>
    </source>
</evidence>
<dbReference type="InterPro" id="IPR036249">
    <property type="entry name" value="Thioredoxin-like_sf"/>
</dbReference>
<comment type="caution">
    <text evidence="4">The sequence shown here is derived from an EMBL/GenBank/DDBJ whole genome shotgun (WGS) entry which is preliminary data.</text>
</comment>
<accession>A0ABW3X252</accession>
<feature type="domain" description="Thioredoxin" evidence="3">
    <location>
        <begin position="27"/>
        <end position="206"/>
    </location>
</feature>
<dbReference type="InterPro" id="IPR003782">
    <property type="entry name" value="SCO1/SenC"/>
</dbReference>
<dbReference type="PROSITE" id="PS51352">
    <property type="entry name" value="THIOREDOXIN_2"/>
    <property type="match status" value="1"/>
</dbReference>
<dbReference type="RefSeq" id="WP_238208633.1">
    <property type="nucleotide sequence ID" value="NZ_JBHTND010000024.1"/>
</dbReference>
<keyword evidence="5" id="KW-1185">Reference proteome</keyword>
<dbReference type="SUPFAM" id="SSF52833">
    <property type="entry name" value="Thioredoxin-like"/>
    <property type="match status" value="1"/>
</dbReference>
<evidence type="ECO:0000256" key="1">
    <source>
        <dbReference type="ARBA" id="ARBA00010996"/>
    </source>
</evidence>
<proteinExistence type="inferred from homology"/>
<comment type="similarity">
    <text evidence="1">Belongs to the SCO1/2 family.</text>
</comment>